<sequence length="16" mass="1814">MNTSILLCPIHLVTCR</sequence>
<organism evidence="1">
    <name type="scientific">Rhizophora mucronata</name>
    <name type="common">Asiatic mangrove</name>
    <dbReference type="NCBI Taxonomy" id="61149"/>
    <lineage>
        <taxon>Eukaryota</taxon>
        <taxon>Viridiplantae</taxon>
        <taxon>Streptophyta</taxon>
        <taxon>Embryophyta</taxon>
        <taxon>Tracheophyta</taxon>
        <taxon>Spermatophyta</taxon>
        <taxon>Magnoliopsida</taxon>
        <taxon>eudicotyledons</taxon>
        <taxon>Gunneridae</taxon>
        <taxon>Pentapetalae</taxon>
        <taxon>rosids</taxon>
        <taxon>fabids</taxon>
        <taxon>Malpighiales</taxon>
        <taxon>Rhizophoraceae</taxon>
        <taxon>Rhizophora</taxon>
    </lineage>
</organism>
<proteinExistence type="predicted"/>
<protein>
    <submittedName>
        <fullName evidence="1">Uncharacterized protein</fullName>
    </submittedName>
</protein>
<accession>A0A2P2NTT5</accession>
<name>A0A2P2NTT5_RHIMU</name>
<dbReference type="AlphaFoldDB" id="A0A2P2NTT5"/>
<evidence type="ECO:0000313" key="1">
    <source>
        <dbReference type="EMBL" id="MBX45854.1"/>
    </source>
</evidence>
<reference evidence="1" key="1">
    <citation type="submission" date="2018-02" db="EMBL/GenBank/DDBJ databases">
        <title>Rhizophora mucronata_Transcriptome.</title>
        <authorList>
            <person name="Meera S.P."/>
            <person name="Sreeshan A."/>
            <person name="Augustine A."/>
        </authorList>
    </citation>
    <scope>NUCLEOTIDE SEQUENCE</scope>
    <source>
        <tissue evidence="1">Leaf</tissue>
    </source>
</reference>
<dbReference type="EMBL" id="GGEC01065370">
    <property type="protein sequence ID" value="MBX45854.1"/>
    <property type="molecule type" value="Transcribed_RNA"/>
</dbReference>